<dbReference type="SUPFAM" id="SSF54001">
    <property type="entry name" value="Cysteine proteinases"/>
    <property type="match status" value="1"/>
</dbReference>
<feature type="compositionally biased region" description="Polar residues" evidence="3">
    <location>
        <begin position="1021"/>
        <end position="1030"/>
    </location>
</feature>
<dbReference type="PANTHER" id="PTHR19375">
    <property type="entry name" value="HEAT SHOCK PROTEIN 70KDA"/>
    <property type="match status" value="1"/>
</dbReference>
<feature type="region of interest" description="Disordered" evidence="3">
    <location>
        <begin position="957"/>
        <end position="1030"/>
    </location>
</feature>
<evidence type="ECO:0000256" key="1">
    <source>
        <dbReference type="ARBA" id="ARBA00022741"/>
    </source>
</evidence>
<keyword evidence="1" id="KW-0547">Nucleotide-binding</keyword>
<dbReference type="Gene3D" id="3.40.395.10">
    <property type="entry name" value="Adenoviral Proteinase, Chain A"/>
    <property type="match status" value="1"/>
</dbReference>
<dbReference type="EMBL" id="JAWRVI010000070">
    <property type="protein sequence ID" value="KAK4081897.1"/>
    <property type="molecule type" value="Genomic_DNA"/>
</dbReference>
<evidence type="ECO:0000313" key="4">
    <source>
        <dbReference type="EMBL" id="KAK4081897.1"/>
    </source>
</evidence>
<dbReference type="Gene3D" id="3.90.640.10">
    <property type="entry name" value="Actin, Chain A, domain 4"/>
    <property type="match status" value="1"/>
</dbReference>
<dbReference type="Pfam" id="PF00012">
    <property type="entry name" value="HSP70"/>
    <property type="match status" value="1"/>
</dbReference>
<reference evidence="4 5" key="1">
    <citation type="journal article" date="2024" name="Microbiol. Resour. Announc.">
        <title>Genome annotations for the ascomycete fungi Trichoderma harzianum, Trichoderma aggressivum, and Purpureocillium lilacinum.</title>
        <authorList>
            <person name="Beijen E.P.W."/>
            <person name="Ohm R.A."/>
        </authorList>
    </citation>
    <scope>NUCLEOTIDE SEQUENCE [LARGE SCALE GENOMIC DNA]</scope>
    <source>
        <strain evidence="4 5">CBS 150709</strain>
    </source>
</reference>
<evidence type="ECO:0000313" key="5">
    <source>
        <dbReference type="Proteomes" id="UP001287286"/>
    </source>
</evidence>
<dbReference type="Proteomes" id="UP001287286">
    <property type="component" value="Unassembled WGS sequence"/>
</dbReference>
<evidence type="ECO:0000256" key="3">
    <source>
        <dbReference type="SAM" id="MobiDB-lite"/>
    </source>
</evidence>
<evidence type="ECO:0000256" key="2">
    <source>
        <dbReference type="ARBA" id="ARBA00022840"/>
    </source>
</evidence>
<dbReference type="SUPFAM" id="SSF53067">
    <property type="entry name" value="Actin-like ATPase domain"/>
    <property type="match status" value="1"/>
</dbReference>
<feature type="region of interest" description="Disordered" evidence="3">
    <location>
        <begin position="1052"/>
        <end position="1108"/>
    </location>
</feature>
<comment type="caution">
    <text evidence="4">The sequence shown here is derived from an EMBL/GenBank/DDBJ whole genome shotgun (WGS) entry which is preliminary data.</text>
</comment>
<feature type="region of interest" description="Disordered" evidence="3">
    <location>
        <begin position="1"/>
        <end position="54"/>
    </location>
</feature>
<dbReference type="InterPro" id="IPR043129">
    <property type="entry name" value="ATPase_NBD"/>
</dbReference>
<dbReference type="InterPro" id="IPR013126">
    <property type="entry name" value="Hsp_70_fam"/>
</dbReference>
<dbReference type="PRINTS" id="PR00301">
    <property type="entry name" value="HEATSHOCK70"/>
</dbReference>
<sequence length="1407" mass="153125">MHCAEYHPTSSSDQDQSKSRGKNTGASAKNGMQDGPSAESRREEETGNGGTRLGIDLGTTMTCVYKAGTWRLPRCGDQRGTTVSLHKLLIGRNSKDGRLGADVEQVPHATAGDEGAYFHHLTASHTGCGTGVPGAGRAGLLQHGRRAAYLTVAELAGVNPKRVKFISEPVAAMISMADRSHDPKLFERGTYEVIDPGGGTFDVAAISIEPYPDGEPVYIAQATAGDNHLGGVVFDRRLAHLAAQRAGIQDNEINMDGLRIQGSRHREELSHQEQVMITVRRIVGGSKIVVVTRDEFEKACNPEFDRMRTVLHDLMGQRTSAKQAQAVSLVGGMSHMPFLRGLVQAAFTEIPPERIQLHTNVAHAVAHGAGLYASGSLHVQNVLPQSTGVGVFEGALNGKGPDTDNLDEVPGHVAKVVRRNQALPTSGDKQGGVKNRHECTVLGSLHIETPRCPVGTPIYVSVKVDDDTTIHAKGRIEVTQTKMPPQSTTKEDANANGTDRAYDGRLTCIDHEPMHPRNTIERWKGRTKRRLDGEIVTISSPSLRKIVEEMENSPVSHGELSLIQPDSPVHVAIAAPTGEAGAEALPTAIAGVSECPAAVADDAASDEATEAIILRKRKEAAGIPLVAESEPATGKGVQRSPLHAKPIPPPPHCLLPENLVHSTYALCTHTVAQIFRLRLSHATPAPNTVPSHLARRNLSASPWSSHLKQARLPPLTTRLVLPALLSPLSLDTMDDAYTGRNIYQVLSLGPDGQPLKDCEAYEGGRPPDEWVRRHINHLKAMLQTCTTANDTTAESEKAASRKEEVHRVENYLFNSHGGLEWSRWIALLQVPYKPADDPCCPLANFQPASRQWSIETRQIFGDLGVSPLKRDANRCVSHLEYFDLGSVLSWILVYRFRRLKGEQGKRKLKQFVGGDFIAAWQSLLGMDKDGISPANDELGQAIGLANEYLTEKTASNRLGLDEHGQPRTFSASSKDSFTTDRARHHEMSSGCAPHGSFVEGADGFPGENGVQSGASKHASHPPTSRATAEIGSVSQSFDDNTLQCGLQTKDLQPLTEGLGPGGRHARRHAVQGEERTGAKRRQSSKRAIVLSDDDDEEETSSKRRRPLFAPNSESLARVRAPGRWLDDASIDDAMTIFRVAAESPVACISSQDSNVSEVLRTVKGRAFLPVHENGNHWSLVVIPEDRSGALVYNSSWSWDSPLDESDVGRRINNLYDRRLDLSSISFTSPIQQLDASSCGLILIVTALYEILGEPVPQGQIHIGIWRQAIALMLDPINAKEQKAMDSLNWDEVVGIDPEPSFPAAEEGLHRPVIDLLRNREEVETELRKNLHPTGRSITCGGIFTSLQHQAHTKYKRHERGTSALPSSNLGHLLEAAARINRVTRFLEARDNAAKLSEELLRLLSAFA</sequence>
<protein>
    <recommendedName>
        <fullName evidence="6">Ubiquitin-like protease family profile domain-containing protein</fullName>
    </recommendedName>
</protein>
<proteinExistence type="predicted"/>
<feature type="compositionally biased region" description="Basic and acidic residues" evidence="3">
    <location>
        <begin position="977"/>
        <end position="987"/>
    </location>
</feature>
<feature type="compositionally biased region" description="Polar residues" evidence="3">
    <location>
        <begin position="967"/>
        <end position="976"/>
    </location>
</feature>
<name>A0ABR0BK82_PURLI</name>
<evidence type="ECO:0008006" key="6">
    <source>
        <dbReference type="Google" id="ProtNLM"/>
    </source>
</evidence>
<organism evidence="4 5">
    <name type="scientific">Purpureocillium lilacinum</name>
    <name type="common">Paecilomyces lilacinus</name>
    <dbReference type="NCBI Taxonomy" id="33203"/>
    <lineage>
        <taxon>Eukaryota</taxon>
        <taxon>Fungi</taxon>
        <taxon>Dikarya</taxon>
        <taxon>Ascomycota</taxon>
        <taxon>Pezizomycotina</taxon>
        <taxon>Sordariomycetes</taxon>
        <taxon>Hypocreomycetidae</taxon>
        <taxon>Hypocreales</taxon>
        <taxon>Ophiocordycipitaceae</taxon>
        <taxon>Purpureocillium</taxon>
    </lineage>
</organism>
<dbReference type="InterPro" id="IPR038765">
    <property type="entry name" value="Papain-like_cys_pep_sf"/>
</dbReference>
<keyword evidence="2" id="KW-0067">ATP-binding</keyword>
<accession>A0ABR0BK82</accession>
<keyword evidence="5" id="KW-1185">Reference proteome</keyword>
<dbReference type="Gene3D" id="3.30.420.40">
    <property type="match status" value="2"/>
</dbReference>
<gene>
    <name evidence="4" type="ORF">Purlil1_11489</name>
</gene>